<evidence type="ECO:0000256" key="2">
    <source>
        <dbReference type="SAM" id="MobiDB-lite"/>
    </source>
</evidence>
<sequence>MSEWLDRNQKPVLYIIILLFLGLVSLYIYQVRPLQTEKATQQRELQLIHTEISNYEAQISQLRPQTLTLQDQKRLLNSVPSQPNVEQLVADLERTELETGVFIRNISTAISPNESGESLWSHIFSEDMLEILGPRVKDVDMLTVSYIELRVDVTGEEKDVHMFVEKIENLPRIIHLQDYTYDISVGENSVKTFNGTVTIRAFYSEDFAEYIETLNEFELDYTFDKEKLDQYIKQAEGNSDEIGETNGNTPNSPSESNESSTDVVTDNESVEKNHNNTIVGGTTGGSTSNGQAGGTTGGTSGGSTGNAVTKPGNVTLSPIYPKESYDKELGVSSIELYYLPSGYDKTVKEGDSVFYLVQTGAYNTDVYFSKQLLSLIDAGMFPRTVVRKYDPALSSLVINTGIAHTRESATAIGDFLYKIDREFNSWVEAVPFRLPTDEQKLLPEAIEAITYISDVAVKGITTNDYKLAEEQLLLIRSKVEAYEAEAKEVINNTKNADRKVQIQDTIIFLQLALQTLEKFEQTNEVQLLWQTQGAMLDFAYSLNGFVRFETK</sequence>
<protein>
    <submittedName>
        <fullName evidence="4">Uncharacterized protein</fullName>
    </submittedName>
</protein>
<feature type="compositionally biased region" description="Gly residues" evidence="2">
    <location>
        <begin position="291"/>
        <end position="304"/>
    </location>
</feature>
<dbReference type="Gene3D" id="3.30.70.60">
    <property type="match status" value="1"/>
</dbReference>
<feature type="region of interest" description="Disordered" evidence="2">
    <location>
        <begin position="236"/>
        <end position="315"/>
    </location>
</feature>
<dbReference type="Proteomes" id="UP001139150">
    <property type="component" value="Unassembled WGS sequence"/>
</dbReference>
<keyword evidence="3" id="KW-0472">Membrane</keyword>
<keyword evidence="3" id="KW-0812">Transmembrane</keyword>
<evidence type="ECO:0000256" key="3">
    <source>
        <dbReference type="SAM" id="Phobius"/>
    </source>
</evidence>
<feature type="compositionally biased region" description="Low complexity" evidence="2">
    <location>
        <begin position="248"/>
        <end position="261"/>
    </location>
</feature>
<gene>
    <name evidence="4" type="ORF">MF646_13310</name>
</gene>
<dbReference type="AlphaFoldDB" id="A0A9X2CU00"/>
<comment type="caution">
    <text evidence="4">The sequence shown here is derived from an EMBL/GenBank/DDBJ whole genome shotgun (WGS) entry which is preliminary data.</text>
</comment>
<accession>A0A9X2CU00</accession>
<feature type="compositionally biased region" description="Low complexity" evidence="2">
    <location>
        <begin position="275"/>
        <end position="290"/>
    </location>
</feature>
<reference evidence="4" key="1">
    <citation type="submission" date="2022-02" db="EMBL/GenBank/DDBJ databases">
        <title>Halalkalibacter sp. nov. isolated from Lonar Lake, India.</title>
        <authorList>
            <person name="Joshi A."/>
            <person name="Thite S."/>
            <person name="Lodha T."/>
        </authorList>
    </citation>
    <scope>NUCLEOTIDE SEQUENCE</scope>
    <source>
        <strain evidence="4">MEB205</strain>
    </source>
</reference>
<name>A0A9X2CU00_9BACI</name>
<dbReference type="InterPro" id="IPR014717">
    <property type="entry name" value="Transl_elong_EF1B/ribsomal_bS6"/>
</dbReference>
<feature type="transmembrane region" description="Helical" evidence="3">
    <location>
        <begin position="12"/>
        <end position="29"/>
    </location>
</feature>
<proteinExistence type="predicted"/>
<keyword evidence="3" id="KW-1133">Transmembrane helix</keyword>
<feature type="coiled-coil region" evidence="1">
    <location>
        <begin position="465"/>
        <end position="499"/>
    </location>
</feature>
<evidence type="ECO:0000256" key="1">
    <source>
        <dbReference type="SAM" id="Coils"/>
    </source>
</evidence>
<evidence type="ECO:0000313" key="5">
    <source>
        <dbReference type="Proteomes" id="UP001139150"/>
    </source>
</evidence>
<evidence type="ECO:0000313" key="4">
    <source>
        <dbReference type="EMBL" id="MCL7748100.1"/>
    </source>
</evidence>
<keyword evidence="1" id="KW-0175">Coiled coil</keyword>
<keyword evidence="5" id="KW-1185">Reference proteome</keyword>
<dbReference type="EMBL" id="JAKRYL010000013">
    <property type="protein sequence ID" value="MCL7748100.1"/>
    <property type="molecule type" value="Genomic_DNA"/>
</dbReference>
<organism evidence="4 5">
    <name type="scientific">Halalkalibacter alkaliphilus</name>
    <dbReference type="NCBI Taxonomy" id="2917993"/>
    <lineage>
        <taxon>Bacteria</taxon>
        <taxon>Bacillati</taxon>
        <taxon>Bacillota</taxon>
        <taxon>Bacilli</taxon>
        <taxon>Bacillales</taxon>
        <taxon>Bacillaceae</taxon>
        <taxon>Halalkalibacter</taxon>
    </lineage>
</organism>
<dbReference type="RefSeq" id="WP_250096994.1">
    <property type="nucleotide sequence ID" value="NZ_JAKRYL010000013.1"/>
</dbReference>